<name>A0A644XYP7_9ZZZZ</name>
<proteinExistence type="predicted"/>
<dbReference type="AlphaFoldDB" id="A0A644XYP7"/>
<comment type="caution">
    <text evidence="1">The sequence shown here is derived from an EMBL/GenBank/DDBJ whole genome shotgun (WGS) entry which is preliminary data.</text>
</comment>
<reference evidence="1" key="1">
    <citation type="submission" date="2019-08" db="EMBL/GenBank/DDBJ databases">
        <authorList>
            <person name="Kucharzyk K."/>
            <person name="Murdoch R.W."/>
            <person name="Higgins S."/>
            <person name="Loffler F."/>
        </authorList>
    </citation>
    <scope>NUCLEOTIDE SEQUENCE</scope>
</reference>
<protein>
    <submittedName>
        <fullName evidence="1">Uncharacterized protein</fullName>
    </submittedName>
</protein>
<gene>
    <name evidence="1" type="ORF">SDC9_67346</name>
</gene>
<organism evidence="1">
    <name type="scientific">bioreactor metagenome</name>
    <dbReference type="NCBI Taxonomy" id="1076179"/>
    <lineage>
        <taxon>unclassified sequences</taxon>
        <taxon>metagenomes</taxon>
        <taxon>ecological metagenomes</taxon>
    </lineage>
</organism>
<accession>A0A644XYP7</accession>
<sequence length="585" mass="63005">MVRAAVVFLGLVGHHHQLDDAFGAQAVRNLRNRMAFGAFAHLLAAGHRHRVAVENLVGDVRARGNALADRHQAAVKVGAVAQIGKHMVLFGERCLPHPRDAFAAHLREGAGVAVGHPCGHVMAADARHRARTFWHAGAGVVRAAAAEPWHTVAGLLLGFGQRTFARFDDGDALVHAARNVGIHAQLLQTLGNGLGDDRRRQIGLGAQQPVLAGVGHAPFAARVVAFDLVELAEHVGTHVGAPVVKLFLELVFDDLALFLDHQDFLQPFGKFARDGGFQRPHHIHLVQANAEPMAGALVQPQISQRLARVVEGLAAGDDAEAVVGALDHVVVQPVGTHIGQRGVPLVVHEARFLLQRRIRPADVQAARRHLEVFGQDDVHAIRIDRHAGRRLHHFLDRLHARPQAGKAAHRKRVQPHVEDVLHAAREEHRQAAGLEDVVALVRGGGTLADVVVTRNRDHAAVLGGARHVGVLEHVRATVHARPLAVPDAEHAVVLLGVGIEIELLRAPHGGGAQLFVHAGLEDDVVVRQMLLGRPQGLVVIAQRRAAIAADETCRIQSIDSVALALQHGQAHQRLHTAHERPAMVQ</sequence>
<dbReference type="EMBL" id="VSSQ01003481">
    <property type="protein sequence ID" value="MPM20908.1"/>
    <property type="molecule type" value="Genomic_DNA"/>
</dbReference>
<evidence type="ECO:0000313" key="1">
    <source>
        <dbReference type="EMBL" id="MPM20908.1"/>
    </source>
</evidence>